<name>A0A8J3ZNG6_9ACTN</name>
<reference evidence="1" key="1">
    <citation type="submission" date="2021-01" db="EMBL/GenBank/DDBJ databases">
        <title>Whole genome shotgun sequence of Virgisporangium aurantiacum NBRC 16421.</title>
        <authorList>
            <person name="Komaki H."/>
            <person name="Tamura T."/>
        </authorList>
    </citation>
    <scope>NUCLEOTIDE SEQUENCE</scope>
    <source>
        <strain evidence="1">NBRC 16421</strain>
    </source>
</reference>
<comment type="caution">
    <text evidence="1">The sequence shown here is derived from an EMBL/GenBank/DDBJ whole genome shotgun (WGS) entry which is preliminary data.</text>
</comment>
<keyword evidence="2" id="KW-1185">Reference proteome</keyword>
<protein>
    <recommendedName>
        <fullName evidence="3">Tetratricopeptide repeat-containing protein</fullName>
    </recommendedName>
</protein>
<accession>A0A8J3ZNG6</accession>
<gene>
    <name evidence="1" type="ORF">Vau01_122770</name>
</gene>
<dbReference type="AlphaFoldDB" id="A0A8J3ZNG6"/>
<evidence type="ECO:0008006" key="3">
    <source>
        <dbReference type="Google" id="ProtNLM"/>
    </source>
</evidence>
<evidence type="ECO:0000313" key="1">
    <source>
        <dbReference type="EMBL" id="GIJ64761.1"/>
    </source>
</evidence>
<dbReference type="Gene3D" id="1.25.40.10">
    <property type="entry name" value="Tetratricopeptide repeat domain"/>
    <property type="match status" value="3"/>
</dbReference>
<dbReference type="InterPro" id="IPR011990">
    <property type="entry name" value="TPR-like_helical_dom_sf"/>
</dbReference>
<proteinExistence type="predicted"/>
<organism evidence="1 2">
    <name type="scientific">Virgisporangium aurantiacum</name>
    <dbReference type="NCBI Taxonomy" id="175570"/>
    <lineage>
        <taxon>Bacteria</taxon>
        <taxon>Bacillati</taxon>
        <taxon>Actinomycetota</taxon>
        <taxon>Actinomycetes</taxon>
        <taxon>Micromonosporales</taxon>
        <taxon>Micromonosporaceae</taxon>
        <taxon>Virgisporangium</taxon>
    </lineage>
</organism>
<sequence length="873" mass="96690">MVAAVGLLTARGSAVLQDLDVQRRELPQLVRLTRSGSLPRVRDLSDPLAWGVHPSAEWEFGRVTPFIDRDVGPEVVKRLLSDRCVLIVGESTAGKSRLASETVRRRYGRFRLVEPLVRAGVPAAVQLVVGAGRCVLWLDDVERFLGENGLGRHHLDAIREAGGERYVVATIRAEEYARFAVPAGGRQPVSAEAGRDGWDVLKGMTRVDLSRRWSPAELVRAAEYRDDPRIVSALPHTDEFGLAEWLAAGPQLLTAWRDGWAPGQHPRAAAIVAAAVDARRVGVHRALSKGLLERMHWSYLEQRGGARLRPESFDEAMEWVLTPLYATSSLLIPRADGYVAFDYLVDAPGQQTVPVATLTSLLADADSDEARQIGWFSWISFHPEVAERAYQQADRHREGSLAAIDFMIERGEGRAALALAEQVIRRRQAALTPDHEDLWDARKTMAYVTGRVESPARAYRMFQQLITEATDVLGEGHQLVLRARLHCAEVAGLAGDLATRVKELDELHVDCVRLLGEYHRTTLTIRRQRAVASHLSGDPETAARICRDLLGVLPAARAEAELGLQIRWLLASCLADLVRHHESLAEWDRLIEEDTARFGWRSAPVLGLRADRADAVGKAGQPEEAVQLLRQIITDWEEHSDARSDRELLLCKRSLAAWEGTAGRPEQAVTQLRHLAALTQQSFGRDSPEVFACLQRLARWMVKAGRSDDAQQLREDLLVHPWVTRNPRATAALALRAEFAGSVGEAGDPARAADLLRAVVVDRTPVSHAPDLDLLCWRRDQAIWEGKAGAPEAAAQQLRELAALSAEQRGPEDRHTIGLVWRMADWTAKAGHIEQAISELETALASARRALDINDETTRSIAESLQYWSGQIN</sequence>
<evidence type="ECO:0000313" key="2">
    <source>
        <dbReference type="Proteomes" id="UP000612585"/>
    </source>
</evidence>
<dbReference type="Proteomes" id="UP000612585">
    <property type="component" value="Unassembled WGS sequence"/>
</dbReference>
<dbReference type="SUPFAM" id="SSF48452">
    <property type="entry name" value="TPR-like"/>
    <property type="match status" value="1"/>
</dbReference>
<dbReference type="EMBL" id="BOPG01000128">
    <property type="protein sequence ID" value="GIJ64761.1"/>
    <property type="molecule type" value="Genomic_DNA"/>
</dbReference>